<protein>
    <submittedName>
        <fullName evidence="1">Uncharacterized protein</fullName>
    </submittedName>
</protein>
<sequence length="221" mass="24254">MGLSKFGRLTRLWRGAKTLFFLLNLLVSLLFLSAPVLLAIADSLLPSLLLCSSLPPTPTGMSLLSLRSRLNKYDFRRSLVDVPLISIVRSAAILCVYSLCNGPRLSRGPYLGITTVLCLSSLAFVSLKACLMLARPGSNNADEIMLVACSLSFAVGHVVAAYRTSCRERRKLLVYKIDIEQAVSACKKDGLALALPLFLYHHPKLIRKGRGSEILDLEETF</sequence>
<keyword evidence="2" id="KW-1185">Reference proteome</keyword>
<comment type="caution">
    <text evidence="1">The sequence shown here is derived from an EMBL/GenBank/DDBJ whole genome shotgun (WGS) entry which is preliminary data.</text>
</comment>
<gene>
    <name evidence="1" type="ORF">MLD38_003650</name>
</gene>
<dbReference type="EMBL" id="CM042881">
    <property type="protein sequence ID" value="KAI4385654.1"/>
    <property type="molecule type" value="Genomic_DNA"/>
</dbReference>
<dbReference type="Proteomes" id="UP001057402">
    <property type="component" value="Chromosome 2"/>
</dbReference>
<evidence type="ECO:0000313" key="2">
    <source>
        <dbReference type="Proteomes" id="UP001057402"/>
    </source>
</evidence>
<proteinExistence type="predicted"/>
<evidence type="ECO:0000313" key="1">
    <source>
        <dbReference type="EMBL" id="KAI4385654.1"/>
    </source>
</evidence>
<reference evidence="2" key="1">
    <citation type="journal article" date="2023" name="Front. Plant Sci.">
        <title>Chromosomal-level genome assembly of Melastoma candidum provides insights into trichome evolution.</title>
        <authorList>
            <person name="Zhong Y."/>
            <person name="Wu W."/>
            <person name="Sun C."/>
            <person name="Zou P."/>
            <person name="Liu Y."/>
            <person name="Dai S."/>
            <person name="Zhou R."/>
        </authorList>
    </citation>
    <scope>NUCLEOTIDE SEQUENCE [LARGE SCALE GENOMIC DNA]</scope>
</reference>
<organism evidence="1 2">
    <name type="scientific">Melastoma candidum</name>
    <dbReference type="NCBI Taxonomy" id="119954"/>
    <lineage>
        <taxon>Eukaryota</taxon>
        <taxon>Viridiplantae</taxon>
        <taxon>Streptophyta</taxon>
        <taxon>Embryophyta</taxon>
        <taxon>Tracheophyta</taxon>
        <taxon>Spermatophyta</taxon>
        <taxon>Magnoliopsida</taxon>
        <taxon>eudicotyledons</taxon>
        <taxon>Gunneridae</taxon>
        <taxon>Pentapetalae</taxon>
        <taxon>rosids</taxon>
        <taxon>malvids</taxon>
        <taxon>Myrtales</taxon>
        <taxon>Melastomataceae</taxon>
        <taxon>Melastomatoideae</taxon>
        <taxon>Melastomateae</taxon>
        <taxon>Melastoma</taxon>
    </lineage>
</organism>
<accession>A0ACB9S755</accession>
<name>A0ACB9S755_9MYRT</name>